<evidence type="ECO:0000313" key="2">
    <source>
        <dbReference type="EMBL" id="MFK4639381.1"/>
    </source>
</evidence>
<dbReference type="EMBL" id="JBIYEW010000003">
    <property type="protein sequence ID" value="MFK4639381.1"/>
    <property type="molecule type" value="Genomic_DNA"/>
</dbReference>
<feature type="region of interest" description="Disordered" evidence="1">
    <location>
        <begin position="1"/>
        <end position="21"/>
    </location>
</feature>
<sequence>MRSIHPGTELNQMFSPATPRSATAHRILVEDGRAVGIENDKGTSRAARELIVSTGAIDTQAAHARRDRALRLPGHNICSFRGRSQKRIRKKIYSSRRDQRPYP</sequence>
<name>A0ABW8N730_9MICC</name>
<dbReference type="Proteomes" id="UP001620520">
    <property type="component" value="Unassembled WGS sequence"/>
</dbReference>
<evidence type="ECO:0000313" key="3">
    <source>
        <dbReference type="Proteomes" id="UP001620520"/>
    </source>
</evidence>
<gene>
    <name evidence="2" type="ORF">ABIA52_002270</name>
</gene>
<protein>
    <submittedName>
        <fullName evidence="2">Uncharacterized protein</fullName>
    </submittedName>
</protein>
<feature type="compositionally biased region" description="Basic residues" evidence="1">
    <location>
        <begin position="83"/>
        <end position="94"/>
    </location>
</feature>
<evidence type="ECO:0000256" key="1">
    <source>
        <dbReference type="SAM" id="MobiDB-lite"/>
    </source>
</evidence>
<feature type="region of interest" description="Disordered" evidence="1">
    <location>
        <begin position="83"/>
        <end position="103"/>
    </location>
</feature>
<reference evidence="2 3" key="1">
    <citation type="submission" date="2024-10" db="EMBL/GenBank/DDBJ databases">
        <title>Novel secondary metabolite-producing bacteria for plant disease control.</title>
        <authorList>
            <person name="Chevrette M."/>
        </authorList>
    </citation>
    <scope>NUCLEOTIDE SEQUENCE [LARGE SCALE GENOMIC DNA]</scope>
    <source>
        <strain evidence="2 3">J30 TE3557</strain>
    </source>
</reference>
<proteinExistence type="predicted"/>
<keyword evidence="3" id="KW-1185">Reference proteome</keyword>
<organism evidence="2 3">
    <name type="scientific">Paenarthrobacter histidinolovorans</name>
    <dbReference type="NCBI Taxonomy" id="43664"/>
    <lineage>
        <taxon>Bacteria</taxon>
        <taxon>Bacillati</taxon>
        <taxon>Actinomycetota</taxon>
        <taxon>Actinomycetes</taxon>
        <taxon>Micrococcales</taxon>
        <taxon>Micrococcaceae</taxon>
        <taxon>Paenarthrobacter</taxon>
    </lineage>
</organism>
<dbReference type="RefSeq" id="WP_404594453.1">
    <property type="nucleotide sequence ID" value="NZ_JBIYEW010000003.1"/>
</dbReference>
<accession>A0ABW8N730</accession>
<feature type="compositionally biased region" description="Polar residues" evidence="1">
    <location>
        <begin position="9"/>
        <end position="21"/>
    </location>
</feature>
<comment type="caution">
    <text evidence="2">The sequence shown here is derived from an EMBL/GenBank/DDBJ whole genome shotgun (WGS) entry which is preliminary data.</text>
</comment>